<evidence type="ECO:0000313" key="2">
    <source>
        <dbReference type="EMBL" id="MEM5339507.1"/>
    </source>
</evidence>
<dbReference type="EMBL" id="JAZHGA010000004">
    <property type="protein sequence ID" value="MEM5339507.1"/>
    <property type="molecule type" value="Genomic_DNA"/>
</dbReference>
<keyword evidence="5" id="KW-1185">Reference proteome</keyword>
<dbReference type="Proteomes" id="UP001481677">
    <property type="component" value="Unassembled WGS sequence"/>
</dbReference>
<evidence type="ECO:0000313" key="4">
    <source>
        <dbReference type="Proteomes" id="UP000321776"/>
    </source>
</evidence>
<dbReference type="Gene3D" id="1.25.10.10">
    <property type="entry name" value="Leucine-rich Repeat Variant"/>
    <property type="match status" value="2"/>
</dbReference>
<reference evidence="3" key="2">
    <citation type="submission" date="2019-08" db="EMBL/GenBank/DDBJ databases">
        <authorList>
            <person name="Im W.-T."/>
        </authorList>
    </citation>
    <scope>NUCLEOTIDE SEQUENCE</scope>
    <source>
        <strain evidence="3">NF 2-5-3</strain>
    </source>
</reference>
<evidence type="ECO:0000313" key="3">
    <source>
        <dbReference type="EMBL" id="TXC80453.1"/>
    </source>
</evidence>
<comment type="caution">
    <text evidence="3">The sequence shown here is derived from an EMBL/GenBank/DDBJ whole genome shotgun (WGS) entry which is preliminary data.</text>
</comment>
<proteinExistence type="predicted"/>
<evidence type="ECO:0000256" key="1">
    <source>
        <dbReference type="SAM" id="MobiDB-lite"/>
    </source>
</evidence>
<feature type="compositionally biased region" description="Polar residues" evidence="1">
    <location>
        <begin position="516"/>
        <end position="526"/>
    </location>
</feature>
<evidence type="ECO:0000313" key="5">
    <source>
        <dbReference type="Proteomes" id="UP001481677"/>
    </source>
</evidence>
<reference evidence="3 4" key="1">
    <citation type="journal article" date="2018" name="Int. J. Syst. Evol. Microbiol.">
        <title>Paraburkholderia azotifigens sp. nov., a nitrogen-fixing bacterium isolated from paddy soil.</title>
        <authorList>
            <person name="Choi G.M."/>
            <person name="Im W.T."/>
        </authorList>
    </citation>
    <scope>NUCLEOTIDE SEQUENCE [LARGE SCALE GENOMIC DNA]</scope>
    <source>
        <strain evidence="3 4">NF 2-5-3</strain>
    </source>
</reference>
<dbReference type="InterPro" id="IPR011989">
    <property type="entry name" value="ARM-like"/>
</dbReference>
<name>A0A5C6V5B6_9BURK</name>
<dbReference type="AlphaFoldDB" id="A0A5C6V5B6"/>
<sequence>MTTPARHADSQPRAADAARAGARLRRHWRELMRLALDAPDALACAMLYPHAGGAERKRLEARMFNARSERLALAACPHTPSAVLGRLCTLAAADADGTLATRLARNAATPADGLQTLAVSLAVSLAASLEAATPQQNAQRLAQLIARHPLAPPALLEKIAAHTDSIETLRSLCENVGVQADLLAQLAGRGIAPLQRLLAIHFATDARTLHQLWQSTRESAVRAQVLRHRACPNELLRTVPASGSERRSLASNVRTAGEILTALARDDDAVVRRAAATNPATPAGALILLCFDADTLVRRAVAVRDDLPLKVVEWLAGDSDVWVRSSLARNRACPRSWLDRLARDREADVRRSVTRHPACPMPLVTLLAGDEVAWVRAGVALRDELPGPVLHRLLQDTDIDVLAGVARHRGTPQATLARLAQHPSPDVRRAVILNRHAQRRVLLPLRDEPYPLHRVLVFMHPGLTDSDRWRMRFEPDMEARARMVGHLAGTLAAARERERHEQRAADGAASPEADTHQLTTTVEEAG</sequence>
<organism evidence="3 4">
    <name type="scientific">Paraburkholderia azotifigens</name>
    <dbReference type="NCBI Taxonomy" id="2057004"/>
    <lineage>
        <taxon>Bacteria</taxon>
        <taxon>Pseudomonadati</taxon>
        <taxon>Pseudomonadota</taxon>
        <taxon>Betaproteobacteria</taxon>
        <taxon>Burkholderiales</taxon>
        <taxon>Burkholderiaceae</taxon>
        <taxon>Paraburkholderia</taxon>
    </lineage>
</organism>
<dbReference type="SUPFAM" id="SSF48371">
    <property type="entry name" value="ARM repeat"/>
    <property type="match status" value="1"/>
</dbReference>
<gene>
    <name evidence="3" type="ORF">FRZ40_39990</name>
    <name evidence="2" type="ORF">V4C56_07640</name>
</gene>
<dbReference type="EMBL" id="VOQS01000005">
    <property type="protein sequence ID" value="TXC80453.1"/>
    <property type="molecule type" value="Genomic_DNA"/>
</dbReference>
<protein>
    <recommendedName>
        <fullName evidence="6">DUF2336 domain-containing protein</fullName>
    </recommendedName>
</protein>
<feature type="compositionally biased region" description="Basic and acidic residues" evidence="1">
    <location>
        <begin position="494"/>
        <end position="504"/>
    </location>
</feature>
<dbReference type="InterPro" id="IPR016024">
    <property type="entry name" value="ARM-type_fold"/>
</dbReference>
<dbReference type="Proteomes" id="UP000321776">
    <property type="component" value="Unassembled WGS sequence"/>
</dbReference>
<feature type="region of interest" description="Disordered" evidence="1">
    <location>
        <begin position="494"/>
        <end position="526"/>
    </location>
</feature>
<accession>A0A5C6V5B6</accession>
<dbReference type="RefSeq" id="WP_147237969.1">
    <property type="nucleotide sequence ID" value="NZ_JAZHFZ010000004.1"/>
</dbReference>
<evidence type="ECO:0008006" key="6">
    <source>
        <dbReference type="Google" id="ProtNLM"/>
    </source>
</evidence>
<reference evidence="2 5" key="3">
    <citation type="submission" date="2024-01" db="EMBL/GenBank/DDBJ databases">
        <title>The diversity of rhizobia nodulating Mimosa spp. in eleven states of Brazil covering several biomes is determined by host plant, location, and edaphic factors.</title>
        <authorList>
            <person name="Rouws L."/>
            <person name="Barauna A."/>
            <person name="Beukes C."/>
            <person name="De Faria S.M."/>
            <person name="Gross E."/>
            <person name="Dos Reis Junior F.B."/>
            <person name="Simon M."/>
            <person name="Maluk M."/>
            <person name="Odee D.W."/>
            <person name="Kenicer G."/>
            <person name="Young J.P.W."/>
            <person name="Reis V.M."/>
            <person name="Zilli J."/>
            <person name="James E.K."/>
        </authorList>
    </citation>
    <scope>NUCLEOTIDE SEQUENCE [LARGE SCALE GENOMIC DNA]</scope>
    <source>
        <strain evidence="2 5">JPY530</strain>
    </source>
</reference>